<sequence length="54" mass="6473">MSKKTIERKVFINKRNKQLTVPLSRKEIKKLNPTIKFGDDLFVKLIIFNKKKKK</sequence>
<dbReference type="EMBL" id="LAZR01000714">
    <property type="protein sequence ID" value="KKN59834.1"/>
    <property type="molecule type" value="Genomic_DNA"/>
</dbReference>
<gene>
    <name evidence="1" type="ORF">LCGC14_0538320</name>
</gene>
<dbReference type="AlphaFoldDB" id="A0A0F9RYD0"/>
<reference evidence="1" key="1">
    <citation type="journal article" date="2015" name="Nature">
        <title>Complex archaea that bridge the gap between prokaryotes and eukaryotes.</title>
        <authorList>
            <person name="Spang A."/>
            <person name="Saw J.H."/>
            <person name="Jorgensen S.L."/>
            <person name="Zaremba-Niedzwiedzka K."/>
            <person name="Martijn J."/>
            <person name="Lind A.E."/>
            <person name="van Eijk R."/>
            <person name="Schleper C."/>
            <person name="Guy L."/>
            <person name="Ettema T.J."/>
        </authorList>
    </citation>
    <scope>NUCLEOTIDE SEQUENCE</scope>
</reference>
<name>A0A0F9RYD0_9ZZZZ</name>
<accession>A0A0F9RYD0</accession>
<comment type="caution">
    <text evidence="1">The sequence shown here is derived from an EMBL/GenBank/DDBJ whole genome shotgun (WGS) entry which is preliminary data.</text>
</comment>
<evidence type="ECO:0000313" key="1">
    <source>
        <dbReference type="EMBL" id="KKN59834.1"/>
    </source>
</evidence>
<proteinExistence type="predicted"/>
<protein>
    <submittedName>
        <fullName evidence="1">Uncharacterized protein</fullName>
    </submittedName>
</protein>
<organism evidence="1">
    <name type="scientific">marine sediment metagenome</name>
    <dbReference type="NCBI Taxonomy" id="412755"/>
    <lineage>
        <taxon>unclassified sequences</taxon>
        <taxon>metagenomes</taxon>
        <taxon>ecological metagenomes</taxon>
    </lineage>
</organism>